<comment type="caution">
    <text evidence="2">The sequence shown here is derived from an EMBL/GenBank/DDBJ whole genome shotgun (WGS) entry which is preliminary data.</text>
</comment>
<dbReference type="Proteomes" id="UP001589647">
    <property type="component" value="Unassembled WGS sequence"/>
</dbReference>
<accession>A0ABV5IRX7</accession>
<evidence type="ECO:0000256" key="1">
    <source>
        <dbReference type="SAM" id="MobiDB-lite"/>
    </source>
</evidence>
<dbReference type="EMBL" id="JBHMEI010000039">
    <property type="protein sequence ID" value="MFB9206660.1"/>
    <property type="molecule type" value="Genomic_DNA"/>
</dbReference>
<keyword evidence="3" id="KW-1185">Reference proteome</keyword>
<sequence>MAVQIVKGVRDPAAQVSGRAEFRLDDATSPPCALLRTQTRASPRNDLVGHRPPDDPATDPRAGSPATTRPLERPAWKGTELAAVLGIHNVNSFRVQLSQWSRQGHIHKIGPALYGSALTTA</sequence>
<name>A0ABV5IRX7_9ACTN</name>
<proteinExistence type="predicted"/>
<organism evidence="2 3">
    <name type="scientific">Nonomuraea spiralis</name>
    <dbReference type="NCBI Taxonomy" id="46182"/>
    <lineage>
        <taxon>Bacteria</taxon>
        <taxon>Bacillati</taxon>
        <taxon>Actinomycetota</taxon>
        <taxon>Actinomycetes</taxon>
        <taxon>Streptosporangiales</taxon>
        <taxon>Streptosporangiaceae</taxon>
        <taxon>Nonomuraea</taxon>
    </lineage>
</organism>
<gene>
    <name evidence="2" type="ORF">ACFFV7_36080</name>
</gene>
<feature type="region of interest" description="Disordered" evidence="1">
    <location>
        <begin position="1"/>
        <end position="75"/>
    </location>
</feature>
<protein>
    <submittedName>
        <fullName evidence="2">Uncharacterized protein</fullName>
    </submittedName>
</protein>
<reference evidence="2 3" key="1">
    <citation type="submission" date="2024-09" db="EMBL/GenBank/DDBJ databases">
        <authorList>
            <person name="Sun Q."/>
            <person name="Mori K."/>
        </authorList>
    </citation>
    <scope>NUCLEOTIDE SEQUENCE [LARGE SCALE GENOMIC DNA]</scope>
    <source>
        <strain evidence="2 3">CCM 3426</strain>
    </source>
</reference>
<evidence type="ECO:0000313" key="2">
    <source>
        <dbReference type="EMBL" id="MFB9206660.1"/>
    </source>
</evidence>
<dbReference type="RefSeq" id="WP_229824548.1">
    <property type="nucleotide sequence ID" value="NZ_BMRC01000015.1"/>
</dbReference>
<evidence type="ECO:0000313" key="3">
    <source>
        <dbReference type="Proteomes" id="UP001589647"/>
    </source>
</evidence>